<dbReference type="PIRSF" id="PIRSF002741">
    <property type="entry name" value="MppA"/>
    <property type="match status" value="1"/>
</dbReference>
<dbReference type="EMBL" id="CAADFI010000095">
    <property type="protein sequence ID" value="VFJ96644.1"/>
    <property type="molecule type" value="Genomic_DNA"/>
</dbReference>
<dbReference type="EMBL" id="CAADFG010000094">
    <property type="protein sequence ID" value="VFJ95910.1"/>
    <property type="molecule type" value="Genomic_DNA"/>
</dbReference>
<evidence type="ECO:0000256" key="4">
    <source>
        <dbReference type="ARBA" id="ARBA00022729"/>
    </source>
</evidence>
<dbReference type="PANTHER" id="PTHR30290">
    <property type="entry name" value="PERIPLASMIC BINDING COMPONENT OF ABC TRANSPORTER"/>
    <property type="match status" value="1"/>
</dbReference>
<evidence type="ECO:0000256" key="5">
    <source>
        <dbReference type="SAM" id="SignalP"/>
    </source>
</evidence>
<accession>A0A450VCI3</accession>
<evidence type="ECO:0000256" key="1">
    <source>
        <dbReference type="ARBA" id="ARBA00004196"/>
    </source>
</evidence>
<dbReference type="GO" id="GO:0043190">
    <property type="term" value="C:ATP-binding cassette (ABC) transporter complex"/>
    <property type="evidence" value="ECO:0007669"/>
    <property type="project" value="InterPro"/>
</dbReference>
<proteinExistence type="inferred from homology"/>
<dbReference type="GO" id="GO:1904680">
    <property type="term" value="F:peptide transmembrane transporter activity"/>
    <property type="evidence" value="ECO:0007669"/>
    <property type="project" value="TreeGrafter"/>
</dbReference>
<dbReference type="SUPFAM" id="SSF53850">
    <property type="entry name" value="Periplasmic binding protein-like II"/>
    <property type="match status" value="1"/>
</dbReference>
<feature type="domain" description="Solute-binding protein family 5" evidence="6">
    <location>
        <begin position="96"/>
        <end position="416"/>
    </location>
</feature>
<evidence type="ECO:0000313" key="9">
    <source>
        <dbReference type="EMBL" id="VFK02474.1"/>
    </source>
</evidence>
<evidence type="ECO:0000313" key="7">
    <source>
        <dbReference type="EMBL" id="VFJ95910.1"/>
    </source>
</evidence>
<name>A0A450VCI3_9GAMM</name>
<keyword evidence="4 5" id="KW-0732">Signal</keyword>
<dbReference type="Gene3D" id="3.40.190.10">
    <property type="entry name" value="Periplasmic binding protein-like II"/>
    <property type="match status" value="1"/>
</dbReference>
<reference evidence="9" key="1">
    <citation type="submission" date="2019-02" db="EMBL/GenBank/DDBJ databases">
        <authorList>
            <person name="Gruber-Vodicka R. H."/>
            <person name="Seah K. B. B."/>
        </authorList>
    </citation>
    <scope>NUCLEOTIDE SEQUENCE</scope>
    <source>
        <strain evidence="9">BECK_SA2B12</strain>
        <strain evidence="7">BECK_SA2B15</strain>
        <strain evidence="8">BECK_SA2B20</strain>
    </source>
</reference>
<evidence type="ECO:0000313" key="8">
    <source>
        <dbReference type="EMBL" id="VFJ96644.1"/>
    </source>
</evidence>
<evidence type="ECO:0000256" key="3">
    <source>
        <dbReference type="ARBA" id="ARBA00022448"/>
    </source>
</evidence>
<dbReference type="GO" id="GO:0030288">
    <property type="term" value="C:outer membrane-bounded periplasmic space"/>
    <property type="evidence" value="ECO:0007669"/>
    <property type="project" value="UniProtKB-ARBA"/>
</dbReference>
<dbReference type="InterPro" id="IPR030678">
    <property type="entry name" value="Peptide/Ni-bd"/>
</dbReference>
<feature type="chain" id="PRO_5033824454" evidence="5">
    <location>
        <begin position="38"/>
        <end position="512"/>
    </location>
</feature>
<protein>
    <submittedName>
        <fullName evidence="9">Peptide/nickel transport system substrate-binding protein</fullName>
    </submittedName>
</protein>
<dbReference type="EMBL" id="CAADFJ010000092">
    <property type="protein sequence ID" value="VFK02474.1"/>
    <property type="molecule type" value="Genomic_DNA"/>
</dbReference>
<dbReference type="InterPro" id="IPR039424">
    <property type="entry name" value="SBP_5"/>
</dbReference>
<comment type="subcellular location">
    <subcellularLocation>
        <location evidence="1">Cell envelope</location>
    </subcellularLocation>
</comment>
<dbReference type="Pfam" id="PF00496">
    <property type="entry name" value="SBP_bac_5"/>
    <property type="match status" value="1"/>
</dbReference>
<dbReference type="AlphaFoldDB" id="A0A450VCI3"/>
<feature type="signal peptide" evidence="5">
    <location>
        <begin position="1"/>
        <end position="37"/>
    </location>
</feature>
<dbReference type="PROSITE" id="PS51257">
    <property type="entry name" value="PROKAR_LIPOPROTEIN"/>
    <property type="match status" value="1"/>
</dbReference>
<gene>
    <name evidence="7" type="ORF">BECKH772A_GA0070896_100942</name>
    <name evidence="8" type="ORF">BECKH772B_GA0070898_100952</name>
    <name evidence="9" type="ORF">BECKH772C_GA0070978_100922</name>
</gene>
<evidence type="ECO:0000259" key="6">
    <source>
        <dbReference type="Pfam" id="PF00496"/>
    </source>
</evidence>
<dbReference type="InterPro" id="IPR000914">
    <property type="entry name" value="SBP_5_dom"/>
</dbReference>
<dbReference type="GO" id="GO:0015833">
    <property type="term" value="P:peptide transport"/>
    <property type="evidence" value="ECO:0007669"/>
    <property type="project" value="TreeGrafter"/>
</dbReference>
<evidence type="ECO:0000256" key="2">
    <source>
        <dbReference type="ARBA" id="ARBA00005695"/>
    </source>
</evidence>
<comment type="similarity">
    <text evidence="2">Belongs to the bacterial solute-binding protein 5 family.</text>
</comment>
<dbReference type="PANTHER" id="PTHR30290:SF10">
    <property type="entry name" value="PERIPLASMIC OLIGOPEPTIDE-BINDING PROTEIN-RELATED"/>
    <property type="match status" value="1"/>
</dbReference>
<dbReference type="Gene3D" id="3.90.76.10">
    <property type="entry name" value="Dipeptide-binding Protein, Domain 1"/>
    <property type="match status" value="1"/>
</dbReference>
<dbReference type="Gene3D" id="3.10.105.10">
    <property type="entry name" value="Dipeptide-binding Protein, Domain 3"/>
    <property type="match status" value="1"/>
</dbReference>
<keyword evidence="3" id="KW-0813">Transport</keyword>
<sequence length="512" mass="57323">MNRTTEKYPRTPRDTTTRPWLACLVVVFLACVRPADAASGTGPEAIRFGLAASPITLDPRFATDAAATRINRLLYDRLVDFDPNFRPVPALAGWHRITPLHYRLTLKAERRPFHTGSPLTARDVKATYDSILEETSVSPHRALLAAIRRIHVPDRDTIDFHLHSPDPLFPGRLVFGILPAHAIARNHPFNREPLGSGPMAFVDWPHEGRLRLRRLADDRIIEFLRVPDATVRVLKLLRGEIDILQGDLLPELVAWLARRDDMIVETARGINFSYLGFHLEDPVAGDLEVRRAVAHALDRAAIIRHVQAGAARPANAVLTPEHWAGHPSLPPIPFDLAKAKALLKAAGYTEDHRPTLVYKTSSDPFRVRLATLIQAQLRRAGIDVALRSHDWGTFYGDIKAGRFQMYSLAWVGIKMPDIFEYAFHSAALPPAGANRGRFSDEVADRLIEQARAAPSLARQAALYRELQAYLLTRLPYVPLWYEDTVLVTGEDITGYGLTPDGNYDGLVTVRRR</sequence>
<organism evidence="9">
    <name type="scientific">Candidatus Kentrum eta</name>
    <dbReference type="NCBI Taxonomy" id="2126337"/>
    <lineage>
        <taxon>Bacteria</taxon>
        <taxon>Pseudomonadati</taxon>
        <taxon>Pseudomonadota</taxon>
        <taxon>Gammaproteobacteria</taxon>
        <taxon>Candidatus Kentrum</taxon>
    </lineage>
</organism>
<dbReference type="CDD" id="cd00995">
    <property type="entry name" value="PBP2_NikA_DppA_OppA_like"/>
    <property type="match status" value="1"/>
</dbReference>